<evidence type="ECO:0000313" key="2">
    <source>
        <dbReference type="Proteomes" id="UP000565521"/>
    </source>
</evidence>
<organism evidence="1 2">
    <name type="scientific">Hymenobacter lapidiphilus</name>
    <dbReference type="NCBI Taxonomy" id="2608003"/>
    <lineage>
        <taxon>Bacteria</taxon>
        <taxon>Pseudomonadati</taxon>
        <taxon>Bacteroidota</taxon>
        <taxon>Cytophagia</taxon>
        <taxon>Cytophagales</taxon>
        <taxon>Hymenobacteraceae</taxon>
        <taxon>Hymenobacter</taxon>
    </lineage>
</organism>
<accession>A0A7Y7PSL2</accession>
<dbReference type="RefSeq" id="WP_176910089.1">
    <property type="nucleotide sequence ID" value="NZ_JABKAU010000056.1"/>
</dbReference>
<sequence length="432" mass="46351">MSTPARPARTISAAPAMRAFNMAVPPTLPAVVAVRGTATAPSGGKAIAYGEGDTAPQVCLDAALDSGTAYRALERRAQFLEGTGFPVPVTDPRAAGYDPSLLNTMGHTPVPGQPGKTANDLWSEWCGYGAYNNGAAALIRYAADATMEERYVVPFHAVRKTTKATFLLNHKIGRKGYRGADSTEHGAFDPRPEIIAAILELAEQPLKESAPDGPKHGQPGQILYAYAPRPGQEDYPYPPHYAGLEDVLTDAEYARFDYEEVRNGFFPSAMLTIIGEEDSTTKDANGDTQQDRTDAELRGFTGNNNSGTGRKKLFVMEAATKEQAPILTPFNGNTNVEKLIEKRDSIGQIVCRNIGIPPILCGFAKPGQLGATQELVNAAELTQRSLEPLRQLLLRSFLRIMPELVGLLPGQHSPVEIAKTVQATATPPTPAA</sequence>
<proteinExistence type="predicted"/>
<comment type="caution">
    <text evidence="1">The sequence shown here is derived from an EMBL/GenBank/DDBJ whole genome shotgun (WGS) entry which is preliminary data.</text>
</comment>
<dbReference type="AlphaFoldDB" id="A0A7Y7PSL2"/>
<protein>
    <recommendedName>
        <fullName evidence="3">Phage portal protein</fullName>
    </recommendedName>
</protein>
<evidence type="ECO:0000313" key="1">
    <source>
        <dbReference type="EMBL" id="NVO33280.1"/>
    </source>
</evidence>
<gene>
    <name evidence="1" type="ORF">HW554_18895</name>
</gene>
<name>A0A7Y7PSL2_9BACT</name>
<dbReference type="EMBL" id="JABKAU010000056">
    <property type="protein sequence ID" value="NVO33280.1"/>
    <property type="molecule type" value="Genomic_DNA"/>
</dbReference>
<dbReference type="Proteomes" id="UP000565521">
    <property type="component" value="Unassembled WGS sequence"/>
</dbReference>
<keyword evidence="2" id="KW-1185">Reference proteome</keyword>
<evidence type="ECO:0008006" key="3">
    <source>
        <dbReference type="Google" id="ProtNLM"/>
    </source>
</evidence>
<reference evidence="1 2" key="1">
    <citation type="submission" date="2020-05" db="EMBL/GenBank/DDBJ databases">
        <title>Hymenobacter terrestris sp. nov. and Hymenobacter lapidiphilus sp. nov., isolated from regoliths in Antarctica.</title>
        <authorList>
            <person name="Sedlacek I."/>
            <person name="Pantucek R."/>
            <person name="Zeman M."/>
            <person name="Holochova P."/>
            <person name="Kralova S."/>
            <person name="Stankova E."/>
            <person name="Sedo O."/>
            <person name="Micenkova L."/>
            <person name="Svec P."/>
            <person name="Gupta V."/>
            <person name="Sood U."/>
            <person name="Korpole U.S."/>
            <person name="Lal R."/>
        </authorList>
    </citation>
    <scope>NUCLEOTIDE SEQUENCE [LARGE SCALE GENOMIC DNA]</scope>
    <source>
        <strain evidence="1 2">P5342</strain>
    </source>
</reference>